<reference evidence="5" key="1">
    <citation type="submission" date="2021-03" db="EMBL/GenBank/DDBJ databases">
        <title>Bacillus suaedae sp. nov., isolated from Suaeda aralocaspica.</title>
        <authorList>
            <person name="Lei R.F.R."/>
        </authorList>
    </citation>
    <scope>NUCLEOTIDE SEQUENCE</scope>
    <source>
        <strain evidence="5">YZJH907-2</strain>
    </source>
</reference>
<evidence type="ECO:0000259" key="4">
    <source>
        <dbReference type="SMART" id="SM00903"/>
    </source>
</evidence>
<protein>
    <submittedName>
        <fullName evidence="5">Flavin reductase family protein</fullName>
    </submittedName>
</protein>
<comment type="caution">
    <text evidence="5">The sequence shown here is derived from an EMBL/GenBank/DDBJ whole genome shotgun (WGS) entry which is preliminary data.</text>
</comment>
<comment type="similarity">
    <text evidence="3">Belongs to the flavoredoxin family.</text>
</comment>
<dbReference type="RefSeq" id="WP_210596463.1">
    <property type="nucleotide sequence ID" value="NZ_JAGKSQ010000002.1"/>
</dbReference>
<dbReference type="PANTHER" id="PTHR43567:SF1">
    <property type="entry name" value="FLAVOREDOXIN"/>
    <property type="match status" value="1"/>
</dbReference>
<comment type="cofactor">
    <cofactor evidence="1">
        <name>FMN</name>
        <dbReference type="ChEBI" id="CHEBI:58210"/>
    </cofactor>
</comment>
<evidence type="ECO:0000256" key="3">
    <source>
        <dbReference type="ARBA" id="ARBA00038054"/>
    </source>
</evidence>
<dbReference type="SMART" id="SM00903">
    <property type="entry name" value="Flavin_Reduct"/>
    <property type="match status" value="1"/>
</dbReference>
<dbReference type="GO" id="GO:0010181">
    <property type="term" value="F:FMN binding"/>
    <property type="evidence" value="ECO:0007669"/>
    <property type="project" value="InterPro"/>
</dbReference>
<dbReference type="Pfam" id="PF01613">
    <property type="entry name" value="Flavin_Reduct"/>
    <property type="match status" value="1"/>
</dbReference>
<feature type="domain" description="Flavin reductase like" evidence="4">
    <location>
        <begin position="10"/>
        <end position="150"/>
    </location>
</feature>
<dbReference type="GO" id="GO:0016646">
    <property type="term" value="F:oxidoreductase activity, acting on the CH-NH group of donors, NAD or NADP as acceptor"/>
    <property type="evidence" value="ECO:0007669"/>
    <property type="project" value="UniProtKB-ARBA"/>
</dbReference>
<sequence>MIKAINKQVMHSYPGMVALVTVSHNGKENVMAVGWHSYISYNPPMYGVAIGRERHTYQLIKQAGSFAVNFLPFEKARFIQEAGVFSGSSTNKFEQGGVNFEKGIITNTPILKDAYIAYECEVFDSQTYGDHDWFVGNIVQFYQDQSKFQENGLPDFEKLSIPLYLGRSIYTCVDRNSSFVSHDVENRDK</sequence>
<proteinExistence type="inferred from homology"/>
<dbReference type="InterPro" id="IPR002563">
    <property type="entry name" value="Flavin_Rdtase-like_dom"/>
</dbReference>
<dbReference type="InterPro" id="IPR052174">
    <property type="entry name" value="Flavoredoxin"/>
</dbReference>
<name>A0A941ANF1_9BACI</name>
<evidence type="ECO:0000313" key="6">
    <source>
        <dbReference type="Proteomes" id="UP000678228"/>
    </source>
</evidence>
<gene>
    <name evidence="5" type="ORF">J7W16_06530</name>
</gene>
<keyword evidence="2" id="KW-0285">Flavoprotein</keyword>
<dbReference type="AlphaFoldDB" id="A0A941ANF1"/>
<dbReference type="SUPFAM" id="SSF50475">
    <property type="entry name" value="FMN-binding split barrel"/>
    <property type="match status" value="1"/>
</dbReference>
<dbReference type="Proteomes" id="UP000678228">
    <property type="component" value="Unassembled WGS sequence"/>
</dbReference>
<organism evidence="5 6">
    <name type="scientific">Halalkalibacter suaedae</name>
    <dbReference type="NCBI Taxonomy" id="2822140"/>
    <lineage>
        <taxon>Bacteria</taxon>
        <taxon>Bacillati</taxon>
        <taxon>Bacillota</taxon>
        <taxon>Bacilli</taxon>
        <taxon>Bacillales</taxon>
        <taxon>Bacillaceae</taxon>
        <taxon>Halalkalibacter</taxon>
    </lineage>
</organism>
<keyword evidence="6" id="KW-1185">Reference proteome</keyword>
<evidence type="ECO:0000256" key="2">
    <source>
        <dbReference type="ARBA" id="ARBA00022630"/>
    </source>
</evidence>
<dbReference type="PANTHER" id="PTHR43567">
    <property type="entry name" value="FLAVOREDOXIN-RELATED-RELATED"/>
    <property type="match status" value="1"/>
</dbReference>
<dbReference type="InterPro" id="IPR012349">
    <property type="entry name" value="Split_barrel_FMN-bd"/>
</dbReference>
<evidence type="ECO:0000313" key="5">
    <source>
        <dbReference type="EMBL" id="MBP3950786.1"/>
    </source>
</evidence>
<accession>A0A941ANF1</accession>
<evidence type="ECO:0000256" key="1">
    <source>
        <dbReference type="ARBA" id="ARBA00001917"/>
    </source>
</evidence>
<dbReference type="EMBL" id="JAGKSQ010000002">
    <property type="protein sequence ID" value="MBP3950786.1"/>
    <property type="molecule type" value="Genomic_DNA"/>
</dbReference>
<dbReference type="Gene3D" id="2.30.110.10">
    <property type="entry name" value="Electron Transport, Fmn-binding Protein, Chain A"/>
    <property type="match status" value="1"/>
</dbReference>